<evidence type="ECO:0000259" key="16">
    <source>
        <dbReference type="PROSITE" id="PS51192"/>
    </source>
</evidence>
<dbReference type="Pfam" id="PF00270">
    <property type="entry name" value="DEAD"/>
    <property type="match status" value="1"/>
</dbReference>
<evidence type="ECO:0000256" key="2">
    <source>
        <dbReference type="ARBA" id="ARBA00017846"/>
    </source>
</evidence>
<dbReference type="InterPro" id="IPR004609">
    <property type="entry name" value="ATP-dep_DNA_helicase_RecG"/>
</dbReference>
<evidence type="ECO:0000256" key="12">
    <source>
        <dbReference type="ARBA" id="ARBA00034617"/>
    </source>
</evidence>
<dbReference type="PROSITE" id="PS51192">
    <property type="entry name" value="HELICASE_ATP_BIND_1"/>
    <property type="match status" value="1"/>
</dbReference>
<evidence type="ECO:0000256" key="9">
    <source>
        <dbReference type="ARBA" id="ARBA00023172"/>
    </source>
</evidence>
<dbReference type="NCBIfam" id="NF008168">
    <property type="entry name" value="PRK10917.2-2"/>
    <property type="match status" value="1"/>
</dbReference>
<dbReference type="Gene3D" id="2.40.50.140">
    <property type="entry name" value="Nucleic acid-binding proteins"/>
    <property type="match status" value="1"/>
</dbReference>
<accession>Q0YUF2</accession>
<evidence type="ECO:0000256" key="6">
    <source>
        <dbReference type="ARBA" id="ARBA00022806"/>
    </source>
</evidence>
<evidence type="ECO:0000256" key="3">
    <source>
        <dbReference type="ARBA" id="ARBA00022741"/>
    </source>
</evidence>
<keyword evidence="10 15" id="KW-0234">DNA repair</keyword>
<dbReference type="PROSITE" id="PS51194">
    <property type="entry name" value="HELICASE_CTER"/>
    <property type="match status" value="1"/>
</dbReference>
<keyword evidence="5 15" id="KW-0378">Hydrolase</keyword>
<dbReference type="RefSeq" id="WP_006365355.1">
    <property type="nucleotide sequence ID" value="NZ_AASE01000001.1"/>
</dbReference>
<dbReference type="PANTHER" id="PTHR47964">
    <property type="entry name" value="ATP-DEPENDENT DNA HELICASE HOMOLOG RECG, CHLOROPLASTIC"/>
    <property type="match status" value="1"/>
</dbReference>
<evidence type="ECO:0000256" key="14">
    <source>
        <dbReference type="ARBA" id="ARBA00048988"/>
    </source>
</evidence>
<evidence type="ECO:0000256" key="4">
    <source>
        <dbReference type="ARBA" id="ARBA00022763"/>
    </source>
</evidence>
<dbReference type="GO" id="GO:0006310">
    <property type="term" value="P:DNA recombination"/>
    <property type="evidence" value="ECO:0007669"/>
    <property type="project" value="UniProtKB-UniRule"/>
</dbReference>
<gene>
    <name evidence="18" type="ORF">CferDRAFT_2086</name>
</gene>
<dbReference type="NCBIfam" id="TIGR00643">
    <property type="entry name" value="recG"/>
    <property type="match status" value="1"/>
</dbReference>
<dbReference type="OrthoDB" id="9804325at2"/>
<sequence length="706" mass="78900">MSATASIIYLKGVGSKKASILKEIGISTVDDLLNYFPRRYLDRSAMKCIRDLADGETVTVVGTVLKTQLEGTHPGRARFKVWLGDATGQLELTWFRGVRFFSRSIVSGDALAVHGKVSYFGRQAQMQHPDYDRLTASPHEPGEGEISDFDLYHTGRIISIYPTTDAMKQAGLTSKQLRTLVARAFDEYRVRSEENLSQAILSDYHLLPLREAYHEIHFPSSHEALELARYRMKWSELFYVQLMFALRQSELRTSKRAVIFTHSGVVTEQLYRTLPYELTDAQKQAVREIYRDLKTGSPMNRLLQGDVGSGKTIVAMFAMALAADNGLQSAFMAPTEILAVQHYLSMKRLFQPLGLRVGLLTGKQRKKERQALLEALGSGELHIAVGTHALIEGEVSYAGLGLVVIDEQHRFGVLQRKALREKAVNPHVLLMTATPIPRTLSMGVFGDLDVSVIRQMPAGRRPVRTSLCYEKELAKVYDFLRSEVAEGRQGYIVYPLVEESEKMDLKAAVESFEELSSSVFPDLRLGLIHGQLTPDRKEMVMDEFRRGEVDLLVGTTVIEVGVDVPNATVMVIEHAERFGLAQLHQLRGRVGRGEHGSTCFLICSMPTAEARERLEAMVSTNDGFIISEIDARIRGVGNVLGKEQSGPLNGLRIADLTRDFDIMQSARIAAFRVIAEDAQLRAAEHGVIKAHYLRYYQDRVTLADIG</sequence>
<dbReference type="AlphaFoldDB" id="Q0YUF2"/>
<name>Q0YUF2_9CHLB</name>
<dbReference type="InterPro" id="IPR027417">
    <property type="entry name" value="P-loop_NTPase"/>
</dbReference>
<proteinExistence type="inferred from homology"/>
<dbReference type="GO" id="GO:0043138">
    <property type="term" value="F:3'-5' DNA helicase activity"/>
    <property type="evidence" value="ECO:0007669"/>
    <property type="project" value="UniProtKB-EC"/>
</dbReference>
<dbReference type="InterPro" id="IPR011545">
    <property type="entry name" value="DEAD/DEAH_box_helicase_dom"/>
</dbReference>
<dbReference type="EC" id="5.6.2.4" evidence="13 15"/>
<dbReference type="GO" id="GO:0005524">
    <property type="term" value="F:ATP binding"/>
    <property type="evidence" value="ECO:0007669"/>
    <property type="project" value="UniProtKB-KW"/>
</dbReference>
<comment type="similarity">
    <text evidence="1 15">Belongs to the helicase family. RecG subfamily.</text>
</comment>
<dbReference type="GO" id="GO:0006281">
    <property type="term" value="P:DNA repair"/>
    <property type="evidence" value="ECO:0007669"/>
    <property type="project" value="UniProtKB-UniRule"/>
</dbReference>
<dbReference type="InterPro" id="IPR033454">
    <property type="entry name" value="RecG_wedge"/>
</dbReference>
<dbReference type="Gene3D" id="3.40.50.300">
    <property type="entry name" value="P-loop containing nucleotide triphosphate hydrolases"/>
    <property type="match status" value="2"/>
</dbReference>
<dbReference type="SUPFAM" id="SSF52540">
    <property type="entry name" value="P-loop containing nucleoside triphosphate hydrolases"/>
    <property type="match status" value="2"/>
</dbReference>
<comment type="catalytic activity">
    <reaction evidence="14 15">
        <text>ATP + H2O = ADP + phosphate + H(+)</text>
        <dbReference type="Rhea" id="RHEA:13065"/>
        <dbReference type="ChEBI" id="CHEBI:15377"/>
        <dbReference type="ChEBI" id="CHEBI:15378"/>
        <dbReference type="ChEBI" id="CHEBI:30616"/>
        <dbReference type="ChEBI" id="CHEBI:43474"/>
        <dbReference type="ChEBI" id="CHEBI:456216"/>
        <dbReference type="EC" id="5.6.2.4"/>
    </reaction>
</comment>
<keyword evidence="9 15" id="KW-0233">DNA recombination</keyword>
<dbReference type="InterPro" id="IPR001650">
    <property type="entry name" value="Helicase_C-like"/>
</dbReference>
<dbReference type="GO" id="GO:0003677">
    <property type="term" value="F:DNA binding"/>
    <property type="evidence" value="ECO:0007669"/>
    <property type="project" value="UniProtKB-KW"/>
</dbReference>
<dbReference type="SMART" id="SM00490">
    <property type="entry name" value="HELICc"/>
    <property type="match status" value="1"/>
</dbReference>
<keyword evidence="4 15" id="KW-0227">DNA damage</keyword>
<keyword evidence="19" id="KW-1185">Reference proteome</keyword>
<dbReference type="InterPro" id="IPR012340">
    <property type="entry name" value="NA-bd_OB-fold"/>
</dbReference>
<comment type="caution">
    <text evidence="18">The sequence shown here is derived from an EMBL/GenBank/DDBJ whole genome shotgun (WGS) entry which is preliminary data.</text>
</comment>
<dbReference type="InterPro" id="IPR014001">
    <property type="entry name" value="Helicase_ATP-bd"/>
</dbReference>
<evidence type="ECO:0000256" key="5">
    <source>
        <dbReference type="ARBA" id="ARBA00022801"/>
    </source>
</evidence>
<dbReference type="InterPro" id="IPR047112">
    <property type="entry name" value="RecG/Mfd"/>
</dbReference>
<dbReference type="Pfam" id="PF19833">
    <property type="entry name" value="RecG_dom3_C"/>
    <property type="match status" value="1"/>
</dbReference>
<dbReference type="CDD" id="cd18811">
    <property type="entry name" value="SF2_C_RecG"/>
    <property type="match status" value="1"/>
</dbReference>
<dbReference type="EMBL" id="AASE01000001">
    <property type="protein sequence ID" value="EAT60079.1"/>
    <property type="molecule type" value="Genomic_DNA"/>
</dbReference>
<evidence type="ECO:0000256" key="8">
    <source>
        <dbReference type="ARBA" id="ARBA00023125"/>
    </source>
</evidence>
<feature type="domain" description="Helicase C-terminal" evidence="17">
    <location>
        <begin position="472"/>
        <end position="637"/>
    </location>
</feature>
<evidence type="ECO:0000256" key="15">
    <source>
        <dbReference type="RuleBase" id="RU363016"/>
    </source>
</evidence>
<dbReference type="SUPFAM" id="SSF50249">
    <property type="entry name" value="Nucleic acid-binding proteins"/>
    <property type="match status" value="1"/>
</dbReference>
<keyword evidence="11" id="KW-0413">Isomerase</keyword>
<evidence type="ECO:0000256" key="7">
    <source>
        <dbReference type="ARBA" id="ARBA00022840"/>
    </source>
</evidence>
<comment type="catalytic activity">
    <reaction evidence="12 15">
        <text>Couples ATP hydrolysis with the unwinding of duplex DNA by translocating in the 3'-5' direction.</text>
        <dbReference type="EC" id="5.6.2.4"/>
    </reaction>
</comment>
<dbReference type="Proteomes" id="UP000004162">
    <property type="component" value="Unassembled WGS sequence"/>
</dbReference>
<evidence type="ECO:0000313" key="18">
    <source>
        <dbReference type="EMBL" id="EAT60079.1"/>
    </source>
</evidence>
<reference evidence="18 19" key="2">
    <citation type="submission" date="2006-07" db="EMBL/GenBank/DDBJ databases">
        <title>Sequencing of the draft genome and assembly of Chlorobium ferroxidans DSM 13031.</title>
        <authorList>
            <consortium name="US DOE Joint Genome Institute (JGI-PGF)"/>
            <person name="Copeland A."/>
            <person name="Lucas S."/>
            <person name="Lapidus A."/>
            <person name="Barry K."/>
            <person name="Glavina del Rio T."/>
            <person name="Dalin E."/>
            <person name="Tice H."/>
            <person name="Bruce D."/>
            <person name="Pitluck S."/>
            <person name="Richardson P."/>
        </authorList>
    </citation>
    <scope>NUCLEOTIDE SEQUENCE [LARGE SCALE GENOMIC DNA]</scope>
    <source>
        <strain evidence="18 19">DSM 13031</strain>
    </source>
</reference>
<keyword evidence="8" id="KW-0238">DNA-binding</keyword>
<evidence type="ECO:0000256" key="10">
    <source>
        <dbReference type="ARBA" id="ARBA00023204"/>
    </source>
</evidence>
<dbReference type="Pfam" id="PF00271">
    <property type="entry name" value="Helicase_C"/>
    <property type="match status" value="1"/>
</dbReference>
<reference evidence="18 19" key="1">
    <citation type="submission" date="2006-07" db="EMBL/GenBank/DDBJ databases">
        <title>Annotation of the draft genome assembly of Chlorobium ferroxidans DSM 13031.</title>
        <authorList>
            <consortium name="US DOE Joint Genome Institute (JGI-ORNL)"/>
            <person name="Larimer F."/>
            <person name="Land M."/>
            <person name="Hauser L."/>
        </authorList>
    </citation>
    <scope>NUCLEOTIDE SEQUENCE [LARGE SCALE GENOMIC DNA]</scope>
    <source>
        <strain evidence="18 19">DSM 13031</strain>
    </source>
</reference>
<evidence type="ECO:0000256" key="11">
    <source>
        <dbReference type="ARBA" id="ARBA00023235"/>
    </source>
</evidence>
<evidence type="ECO:0000313" key="19">
    <source>
        <dbReference type="Proteomes" id="UP000004162"/>
    </source>
</evidence>
<protein>
    <recommendedName>
        <fullName evidence="2 15">ATP-dependent DNA helicase RecG</fullName>
        <ecNumber evidence="13 15">5.6.2.4</ecNumber>
    </recommendedName>
</protein>
<dbReference type="CDD" id="cd17992">
    <property type="entry name" value="DEXHc_RecG"/>
    <property type="match status" value="1"/>
</dbReference>
<evidence type="ECO:0000256" key="1">
    <source>
        <dbReference type="ARBA" id="ARBA00007504"/>
    </source>
</evidence>
<keyword evidence="6 15" id="KW-0347">Helicase</keyword>
<dbReference type="NCBIfam" id="NF008165">
    <property type="entry name" value="PRK10917.1-3"/>
    <property type="match status" value="1"/>
</dbReference>
<keyword evidence="7 15" id="KW-0067">ATP-binding</keyword>
<dbReference type="PANTHER" id="PTHR47964:SF1">
    <property type="entry name" value="ATP-DEPENDENT DNA HELICASE HOMOLOG RECG, CHLOROPLASTIC"/>
    <property type="match status" value="1"/>
</dbReference>
<evidence type="ECO:0000259" key="17">
    <source>
        <dbReference type="PROSITE" id="PS51194"/>
    </source>
</evidence>
<dbReference type="SMART" id="SM00487">
    <property type="entry name" value="DEXDc"/>
    <property type="match status" value="1"/>
</dbReference>
<feature type="domain" description="Helicase ATP-binding" evidence="16">
    <location>
        <begin position="292"/>
        <end position="453"/>
    </location>
</feature>
<dbReference type="CDD" id="cd04488">
    <property type="entry name" value="RecG_wedge_OBF"/>
    <property type="match status" value="1"/>
</dbReference>
<organism evidence="18 19">
    <name type="scientific">Chlorobium ferrooxidans DSM 13031</name>
    <dbReference type="NCBI Taxonomy" id="377431"/>
    <lineage>
        <taxon>Bacteria</taxon>
        <taxon>Pseudomonadati</taxon>
        <taxon>Chlorobiota</taxon>
        <taxon>Chlorobiia</taxon>
        <taxon>Chlorobiales</taxon>
        <taxon>Chlorobiaceae</taxon>
        <taxon>Chlorobium/Pelodictyon group</taxon>
        <taxon>Chlorobium</taxon>
    </lineage>
</organism>
<evidence type="ECO:0000256" key="13">
    <source>
        <dbReference type="ARBA" id="ARBA00034808"/>
    </source>
</evidence>
<keyword evidence="3 15" id="KW-0547">Nucleotide-binding</keyword>
<comment type="function">
    <text evidence="15">Plays a critical role in recombination and DNA repair. Helps process Holliday junction intermediates to mature products by catalyzing branch migration. Has replication fork regression activity, unwinds stalled or blocked replication forks to make a HJ that can be resolved. Has a DNA unwinding activity characteristic of a DNA helicase with 3'-5' polarity.</text>
</comment>
<dbReference type="Pfam" id="PF17191">
    <property type="entry name" value="RecG_wedge"/>
    <property type="match status" value="1"/>
</dbReference>
<dbReference type="InterPro" id="IPR045562">
    <property type="entry name" value="RecG_dom3_C"/>
</dbReference>
<dbReference type="GO" id="GO:0016887">
    <property type="term" value="F:ATP hydrolysis activity"/>
    <property type="evidence" value="ECO:0007669"/>
    <property type="project" value="RHEA"/>
</dbReference>